<comment type="caution">
    <text evidence="2">The sequence shown here is derived from an EMBL/GenBank/DDBJ whole genome shotgun (WGS) entry which is preliminary data.</text>
</comment>
<keyword evidence="3" id="KW-1185">Reference proteome</keyword>
<feature type="transmembrane region" description="Helical" evidence="1">
    <location>
        <begin position="179"/>
        <end position="200"/>
    </location>
</feature>
<accession>A0ABP8TZD9</accession>
<name>A0ABP8TZD9_9ACTN</name>
<keyword evidence="1" id="KW-0472">Membrane</keyword>
<feature type="transmembrane region" description="Helical" evidence="1">
    <location>
        <begin position="32"/>
        <end position="53"/>
    </location>
</feature>
<organism evidence="2 3">
    <name type="scientific">Actinoallomurus vinaceus</name>
    <dbReference type="NCBI Taxonomy" id="1080074"/>
    <lineage>
        <taxon>Bacteria</taxon>
        <taxon>Bacillati</taxon>
        <taxon>Actinomycetota</taxon>
        <taxon>Actinomycetes</taxon>
        <taxon>Streptosporangiales</taxon>
        <taxon>Thermomonosporaceae</taxon>
        <taxon>Actinoallomurus</taxon>
    </lineage>
</organism>
<gene>
    <name evidence="2" type="ORF">GCM10023196_001510</name>
</gene>
<reference evidence="3" key="1">
    <citation type="journal article" date="2019" name="Int. J. Syst. Evol. Microbiol.">
        <title>The Global Catalogue of Microorganisms (GCM) 10K type strain sequencing project: providing services to taxonomists for standard genome sequencing and annotation.</title>
        <authorList>
            <consortium name="The Broad Institute Genomics Platform"/>
            <consortium name="The Broad Institute Genome Sequencing Center for Infectious Disease"/>
            <person name="Wu L."/>
            <person name="Ma J."/>
        </authorList>
    </citation>
    <scope>NUCLEOTIDE SEQUENCE [LARGE SCALE GENOMIC DNA]</scope>
    <source>
        <strain evidence="3">JCM 17939</strain>
    </source>
</reference>
<proteinExistence type="predicted"/>
<feature type="transmembrane region" description="Helical" evidence="1">
    <location>
        <begin position="90"/>
        <end position="112"/>
    </location>
</feature>
<feature type="transmembrane region" description="Helical" evidence="1">
    <location>
        <begin position="133"/>
        <end position="159"/>
    </location>
</feature>
<keyword evidence="1" id="KW-1133">Transmembrane helix</keyword>
<dbReference type="Proteomes" id="UP001501442">
    <property type="component" value="Unassembled WGS sequence"/>
</dbReference>
<dbReference type="EMBL" id="BAABHK010000001">
    <property type="protein sequence ID" value="GAA4619850.1"/>
    <property type="molecule type" value="Genomic_DNA"/>
</dbReference>
<feature type="transmembrane region" description="Helical" evidence="1">
    <location>
        <begin position="316"/>
        <end position="334"/>
    </location>
</feature>
<keyword evidence="1" id="KW-0812">Transmembrane</keyword>
<feature type="transmembrane region" description="Helical" evidence="1">
    <location>
        <begin position="207"/>
        <end position="225"/>
    </location>
</feature>
<protein>
    <submittedName>
        <fullName evidence="2">ABC transporter permease</fullName>
    </submittedName>
</protein>
<sequence length="339" mass="37667">MLMTTVDSSVPGRGGALPRFGLVWVTWRQHRFAFYVLLGMLAAFAVLMVAVGLQARSTYDQLGLGRCASFAGDRCQRLRMELFDWYPQQFPFLFLLLLPAGFGAITGGPLIARELETGTYRFAWTQGAGRTRWLLTQLLLIAAVLAAVAEAYGALYTWYNAPLDHVMRFGFGDYLGFELGGIVFPVQTLLAFVAGVFAGLLIRRTMVAVGAVFLGSFGLIAALVFKLRRYYMTPLVTAGKISPRDWVVGRAYVDPTGHLLDTGQSHILYVKYLAQLPSSGDGPSVSYRDWLQARHYTIVTSYHPAGRFWTFQFIEAGWMGLLILLLGIATVRLVRRRIG</sequence>
<evidence type="ECO:0000256" key="1">
    <source>
        <dbReference type="SAM" id="Phobius"/>
    </source>
</evidence>
<evidence type="ECO:0000313" key="2">
    <source>
        <dbReference type="EMBL" id="GAA4619850.1"/>
    </source>
</evidence>
<evidence type="ECO:0000313" key="3">
    <source>
        <dbReference type="Proteomes" id="UP001501442"/>
    </source>
</evidence>